<dbReference type="GO" id="GO:0005262">
    <property type="term" value="F:calcium channel activity"/>
    <property type="evidence" value="ECO:0007669"/>
    <property type="project" value="TreeGrafter"/>
</dbReference>
<reference evidence="1 2" key="1">
    <citation type="submission" date="2015-01" db="EMBL/GenBank/DDBJ databases">
        <title>The Genome Sequence of Exophiala mesophila CBS40295.</title>
        <authorList>
            <consortium name="The Broad Institute Genomics Platform"/>
            <person name="Cuomo C."/>
            <person name="de Hoog S."/>
            <person name="Gorbushina A."/>
            <person name="Stielow B."/>
            <person name="Teixiera M."/>
            <person name="Abouelleil A."/>
            <person name="Chapman S.B."/>
            <person name="Priest M."/>
            <person name="Young S.K."/>
            <person name="Wortman J."/>
            <person name="Nusbaum C."/>
            <person name="Birren B."/>
        </authorList>
    </citation>
    <scope>NUCLEOTIDE SEQUENCE [LARGE SCALE GENOMIC DNA]</scope>
    <source>
        <strain evidence="1 2">CBS 40295</strain>
    </source>
</reference>
<dbReference type="InterPro" id="IPR023408">
    <property type="entry name" value="MscS_beta-dom_sf"/>
</dbReference>
<dbReference type="RefSeq" id="XP_016227187.1">
    <property type="nucleotide sequence ID" value="XM_016367669.1"/>
</dbReference>
<dbReference type="EMBL" id="KN847521">
    <property type="protein sequence ID" value="KIV95613.1"/>
    <property type="molecule type" value="Genomic_DNA"/>
</dbReference>
<evidence type="ECO:0000313" key="1">
    <source>
        <dbReference type="EMBL" id="KIV95613.1"/>
    </source>
</evidence>
<dbReference type="PANTHER" id="PTHR31323:SF14">
    <property type="entry name" value="MECHANOSENSITIVE ION CHANNEL PROTEIN MSY2"/>
    <property type="match status" value="1"/>
</dbReference>
<protein>
    <submittedName>
        <fullName evidence="1">Uncharacterized protein</fullName>
    </submittedName>
</protein>
<accession>A0A0D2A9I0</accession>
<keyword evidence="2" id="KW-1185">Reference proteome</keyword>
<dbReference type="HOGENOM" id="CLU_1069711_0_0_1"/>
<dbReference type="Gene3D" id="2.30.30.60">
    <property type="match status" value="1"/>
</dbReference>
<name>A0A0D2A9I0_EXOME</name>
<organism evidence="1 2">
    <name type="scientific">Exophiala mesophila</name>
    <name type="common">Black yeast-like fungus</name>
    <dbReference type="NCBI Taxonomy" id="212818"/>
    <lineage>
        <taxon>Eukaryota</taxon>
        <taxon>Fungi</taxon>
        <taxon>Dikarya</taxon>
        <taxon>Ascomycota</taxon>
        <taxon>Pezizomycotina</taxon>
        <taxon>Eurotiomycetes</taxon>
        <taxon>Chaetothyriomycetidae</taxon>
        <taxon>Chaetothyriales</taxon>
        <taxon>Herpotrichiellaceae</taxon>
        <taxon>Exophiala</taxon>
    </lineage>
</organism>
<gene>
    <name evidence="1" type="ORF">PV10_03243</name>
</gene>
<dbReference type="OrthoDB" id="544685at2759"/>
<proteinExistence type="predicted"/>
<sequence>MDLLTTRPRQERQRIDGEIQVFVPFDVGDSIDMTGQEFEVVRISLLYTVFRRIEPDTIVQVANSVVGALFIDNVSRSDAMRERYQFSTPENCRDFQPDVDIQLVSLADLKQLDLRVDIKHKSNWANDQLRAYRRSKFLYALLSATRKVPIYSPAGAGPDRGSMEAPNYNVPIAMELAQNARQKWDRDQEGRRLKRPVRDDDYVPNVANVPDISIPLSQFRDITQSETWILARRRRLSQSLRSVSETWRPKIRYSSWNLIV</sequence>
<dbReference type="GO" id="GO:0006874">
    <property type="term" value="P:intracellular calcium ion homeostasis"/>
    <property type="evidence" value="ECO:0007669"/>
    <property type="project" value="TreeGrafter"/>
</dbReference>
<dbReference type="Proteomes" id="UP000054302">
    <property type="component" value="Unassembled WGS sequence"/>
</dbReference>
<evidence type="ECO:0000313" key="2">
    <source>
        <dbReference type="Proteomes" id="UP000054302"/>
    </source>
</evidence>
<dbReference type="AlphaFoldDB" id="A0A0D2A9I0"/>
<dbReference type="VEuPathDB" id="FungiDB:PV10_03243"/>
<dbReference type="PANTHER" id="PTHR31323">
    <property type="entry name" value="MECHANOSENSITIVE ION CHANNEL PROTEIN MSY2"/>
    <property type="match status" value="1"/>
</dbReference>
<dbReference type="GeneID" id="27321088"/>